<dbReference type="AlphaFoldDB" id="A0A9D4DDR2"/>
<dbReference type="Gene3D" id="3.40.50.1110">
    <property type="entry name" value="SGNH hydrolase"/>
    <property type="match status" value="1"/>
</dbReference>
<evidence type="ECO:0000313" key="1">
    <source>
        <dbReference type="EMBL" id="KAH3747123.1"/>
    </source>
</evidence>
<sequence>MAPPISKKVYIFGHSFLKKLKDFIRNDPSLCATVDRLRNNLEDILDFNPDIVVLVVGTKDIYNRNQSPLSVASAIRDIVDTILFVHGIPQVIVLQTLHRHVPTCHTRYPVDIDWFNYRVDEINSLLID</sequence>
<dbReference type="SUPFAM" id="SSF52266">
    <property type="entry name" value="SGNH hydrolase"/>
    <property type="match status" value="1"/>
</dbReference>
<protein>
    <submittedName>
        <fullName evidence="1">Uncharacterized protein</fullName>
    </submittedName>
</protein>
<comment type="caution">
    <text evidence="1">The sequence shown here is derived from an EMBL/GenBank/DDBJ whole genome shotgun (WGS) entry which is preliminary data.</text>
</comment>
<reference evidence="1" key="2">
    <citation type="submission" date="2020-11" db="EMBL/GenBank/DDBJ databases">
        <authorList>
            <person name="McCartney M.A."/>
            <person name="Auch B."/>
            <person name="Kono T."/>
            <person name="Mallez S."/>
            <person name="Becker A."/>
            <person name="Gohl D.M."/>
            <person name="Silverstein K.A.T."/>
            <person name="Koren S."/>
            <person name="Bechman K.B."/>
            <person name="Herman A."/>
            <person name="Abrahante J.E."/>
            <person name="Garbe J."/>
        </authorList>
    </citation>
    <scope>NUCLEOTIDE SEQUENCE</scope>
    <source>
        <strain evidence="1">Duluth1</strain>
        <tissue evidence="1">Whole animal</tissue>
    </source>
</reference>
<dbReference type="Proteomes" id="UP000828390">
    <property type="component" value="Unassembled WGS sequence"/>
</dbReference>
<reference evidence="1" key="1">
    <citation type="journal article" date="2019" name="bioRxiv">
        <title>The Genome of the Zebra Mussel, Dreissena polymorpha: A Resource for Invasive Species Research.</title>
        <authorList>
            <person name="McCartney M.A."/>
            <person name="Auch B."/>
            <person name="Kono T."/>
            <person name="Mallez S."/>
            <person name="Zhang Y."/>
            <person name="Obille A."/>
            <person name="Becker A."/>
            <person name="Abrahante J.E."/>
            <person name="Garbe J."/>
            <person name="Badalamenti J.P."/>
            <person name="Herman A."/>
            <person name="Mangelson H."/>
            <person name="Liachko I."/>
            <person name="Sullivan S."/>
            <person name="Sone E.D."/>
            <person name="Koren S."/>
            <person name="Silverstein K.A.T."/>
            <person name="Beckman K.B."/>
            <person name="Gohl D.M."/>
        </authorList>
    </citation>
    <scope>NUCLEOTIDE SEQUENCE</scope>
    <source>
        <strain evidence="1">Duluth1</strain>
        <tissue evidence="1">Whole animal</tissue>
    </source>
</reference>
<accession>A0A9D4DDR2</accession>
<dbReference type="EMBL" id="JAIWYP010000010">
    <property type="protein sequence ID" value="KAH3747123.1"/>
    <property type="molecule type" value="Genomic_DNA"/>
</dbReference>
<gene>
    <name evidence="1" type="ORF">DPMN_181545</name>
</gene>
<keyword evidence="2" id="KW-1185">Reference proteome</keyword>
<dbReference type="InterPro" id="IPR036514">
    <property type="entry name" value="SGNH_hydro_sf"/>
</dbReference>
<name>A0A9D4DDR2_DREPO</name>
<evidence type="ECO:0000313" key="2">
    <source>
        <dbReference type="Proteomes" id="UP000828390"/>
    </source>
</evidence>
<proteinExistence type="predicted"/>
<organism evidence="1 2">
    <name type="scientific">Dreissena polymorpha</name>
    <name type="common">Zebra mussel</name>
    <name type="synonym">Mytilus polymorpha</name>
    <dbReference type="NCBI Taxonomy" id="45954"/>
    <lineage>
        <taxon>Eukaryota</taxon>
        <taxon>Metazoa</taxon>
        <taxon>Spiralia</taxon>
        <taxon>Lophotrochozoa</taxon>
        <taxon>Mollusca</taxon>
        <taxon>Bivalvia</taxon>
        <taxon>Autobranchia</taxon>
        <taxon>Heteroconchia</taxon>
        <taxon>Euheterodonta</taxon>
        <taxon>Imparidentia</taxon>
        <taxon>Neoheterodontei</taxon>
        <taxon>Myida</taxon>
        <taxon>Dreissenoidea</taxon>
        <taxon>Dreissenidae</taxon>
        <taxon>Dreissena</taxon>
    </lineage>
</organism>